<sequence>MATLQQTPEPSLDILTVTAGDLRQLLDCGKCTSVELVQLYLAQIARHNHAGMKLHAITTKAPVQMLLEEARALDLERQCQVATPWNPPNDFFLTPSFGLGTTCGSFALKGVHASEDVAVATSLRDAGCIEIALANLSEWADCRGANLTSGWFAVGGQTQTPYVLKSVDPNDKWLGHSTPGGSSSGSAVGTAAGFSAFSIGSESDGSIMQPAIRAAL</sequence>
<protein>
    <submittedName>
        <fullName evidence="2">Amidase signature domain protein</fullName>
    </submittedName>
</protein>
<dbReference type="HOGENOM" id="CLU_1277889_0_0_1"/>
<dbReference type="PANTHER" id="PTHR42678:SF34">
    <property type="entry name" value="OS04G0183300 PROTEIN"/>
    <property type="match status" value="1"/>
</dbReference>
<name>A0A0B4GU65_METGA</name>
<accession>A0A0B4GU65</accession>
<comment type="caution">
    <text evidence="2">The sequence shown here is derived from an EMBL/GenBank/DDBJ whole genome shotgun (WGS) entry which is preliminary data.</text>
</comment>
<keyword evidence="3" id="KW-1185">Reference proteome</keyword>
<evidence type="ECO:0000259" key="1">
    <source>
        <dbReference type="Pfam" id="PF01425"/>
    </source>
</evidence>
<dbReference type="InterPro" id="IPR023631">
    <property type="entry name" value="Amidase_dom"/>
</dbReference>
<feature type="domain" description="Amidase" evidence="1">
    <location>
        <begin position="98"/>
        <end position="211"/>
    </location>
</feature>
<dbReference type="Pfam" id="PF01425">
    <property type="entry name" value="Amidase"/>
    <property type="match status" value="1"/>
</dbReference>
<dbReference type="PANTHER" id="PTHR42678">
    <property type="entry name" value="AMIDASE"/>
    <property type="match status" value="1"/>
</dbReference>
<dbReference type="Proteomes" id="UP000031192">
    <property type="component" value="Unassembled WGS sequence"/>
</dbReference>
<dbReference type="Gene3D" id="3.90.1300.10">
    <property type="entry name" value="Amidase signature (AS) domain"/>
    <property type="match status" value="1"/>
</dbReference>
<evidence type="ECO:0000313" key="2">
    <source>
        <dbReference type="EMBL" id="KID81031.1"/>
    </source>
</evidence>
<dbReference type="AlphaFoldDB" id="A0A0B4GU65"/>
<dbReference type="InterPro" id="IPR036928">
    <property type="entry name" value="AS_sf"/>
</dbReference>
<dbReference type="SUPFAM" id="SSF75304">
    <property type="entry name" value="Amidase signature (AS) enzymes"/>
    <property type="match status" value="1"/>
</dbReference>
<organism evidence="2 3">
    <name type="scientific">Metarhizium guizhouense (strain ARSEF 977)</name>
    <dbReference type="NCBI Taxonomy" id="1276136"/>
    <lineage>
        <taxon>Eukaryota</taxon>
        <taxon>Fungi</taxon>
        <taxon>Dikarya</taxon>
        <taxon>Ascomycota</taxon>
        <taxon>Pezizomycotina</taxon>
        <taxon>Sordariomycetes</taxon>
        <taxon>Hypocreomycetidae</taxon>
        <taxon>Hypocreales</taxon>
        <taxon>Clavicipitaceae</taxon>
        <taxon>Metarhizium</taxon>
    </lineage>
</organism>
<gene>
    <name evidence="2" type="ORF">MGU_11573</name>
</gene>
<proteinExistence type="predicted"/>
<dbReference type="EMBL" id="AZNH01000223">
    <property type="protein sequence ID" value="KID81031.1"/>
    <property type="molecule type" value="Genomic_DNA"/>
</dbReference>
<reference evidence="2 3" key="1">
    <citation type="journal article" date="2014" name="Proc. Natl. Acad. Sci. U.S.A.">
        <title>Trajectory and genomic determinants of fungal-pathogen speciation and host adaptation.</title>
        <authorList>
            <person name="Hu X."/>
            <person name="Xiao G."/>
            <person name="Zheng P."/>
            <person name="Shang Y."/>
            <person name="Su Y."/>
            <person name="Zhang X."/>
            <person name="Liu X."/>
            <person name="Zhan S."/>
            <person name="St Leger R.J."/>
            <person name="Wang C."/>
        </authorList>
    </citation>
    <scope>NUCLEOTIDE SEQUENCE [LARGE SCALE GENOMIC DNA]</scope>
    <source>
        <strain evidence="2 3">ARSEF 977</strain>
    </source>
</reference>
<evidence type="ECO:0000313" key="3">
    <source>
        <dbReference type="Proteomes" id="UP000031192"/>
    </source>
</evidence>